<gene>
    <name evidence="2" type="ORF">CHGG_07660</name>
</gene>
<dbReference type="HOGENOM" id="CLU_980059_0_0_1"/>
<dbReference type="EMBL" id="CH408033">
    <property type="protein sequence ID" value="EAQ86407.1"/>
    <property type="molecule type" value="Genomic_DNA"/>
</dbReference>
<accession>Q2GWJ4</accession>
<keyword evidence="3" id="KW-1185">Reference proteome</keyword>
<dbReference type="AlphaFoldDB" id="Q2GWJ4"/>
<dbReference type="InParanoid" id="Q2GWJ4"/>
<evidence type="ECO:0000313" key="2">
    <source>
        <dbReference type="EMBL" id="EAQ86407.1"/>
    </source>
</evidence>
<reference evidence="3" key="1">
    <citation type="journal article" date="2015" name="Genome Announc.">
        <title>Draft genome sequence of the cellulolytic fungus Chaetomium globosum.</title>
        <authorList>
            <person name="Cuomo C.A."/>
            <person name="Untereiner W.A."/>
            <person name="Ma L.-J."/>
            <person name="Grabherr M."/>
            <person name="Birren B.W."/>
        </authorList>
    </citation>
    <scope>NUCLEOTIDE SEQUENCE [LARGE SCALE GENOMIC DNA]</scope>
    <source>
        <strain evidence="3">ATCC 6205 / CBS 148.51 / DSM 1962 / NBRC 6347 / NRRL 1970</strain>
    </source>
</reference>
<sequence length="284" mass="29342">MDNSTTGNKPAARKTAASTTTASATATSATATSTSGTRTGTRTTGTGTTGTAANTNAAKPTPRIINVGPPGAQITAAEPRPTPTPSPPAGMSSATLENIVGRLATALGDKSYAIIGTAANSLLGIGPVGSSVDVLVPTGTPSRRAEKLCTSRTTTRFKFVTNKGVFYTRGDGGKEIPITFWEPKEVNQQCPETMTDIVMVGNVRVLKPTLLLNIHCHNWLKSQSGPGKSSGNAAAHSIDLLLRHIAKETKKEVSNATGEFLVKFAAAKPEAHAGFRDLGILGPH</sequence>
<evidence type="ECO:0000313" key="3">
    <source>
        <dbReference type="Proteomes" id="UP000001056"/>
    </source>
</evidence>
<dbReference type="VEuPathDB" id="FungiDB:CHGG_07660"/>
<evidence type="ECO:0000256" key="1">
    <source>
        <dbReference type="SAM" id="MobiDB-lite"/>
    </source>
</evidence>
<dbReference type="Proteomes" id="UP000001056">
    <property type="component" value="Unassembled WGS sequence"/>
</dbReference>
<feature type="region of interest" description="Disordered" evidence="1">
    <location>
        <begin position="1"/>
        <end position="93"/>
    </location>
</feature>
<organism evidence="2 3">
    <name type="scientific">Chaetomium globosum (strain ATCC 6205 / CBS 148.51 / DSM 1962 / NBRC 6347 / NRRL 1970)</name>
    <name type="common">Soil fungus</name>
    <dbReference type="NCBI Taxonomy" id="306901"/>
    <lineage>
        <taxon>Eukaryota</taxon>
        <taxon>Fungi</taxon>
        <taxon>Dikarya</taxon>
        <taxon>Ascomycota</taxon>
        <taxon>Pezizomycotina</taxon>
        <taxon>Sordariomycetes</taxon>
        <taxon>Sordariomycetidae</taxon>
        <taxon>Sordariales</taxon>
        <taxon>Chaetomiaceae</taxon>
        <taxon>Chaetomium</taxon>
    </lineage>
</organism>
<protein>
    <submittedName>
        <fullName evidence="2">Uncharacterized protein</fullName>
    </submittedName>
</protein>
<dbReference type="GeneID" id="4393891"/>
<feature type="compositionally biased region" description="Low complexity" evidence="1">
    <location>
        <begin position="15"/>
        <end position="58"/>
    </location>
</feature>
<dbReference type="OrthoDB" id="5419802at2759"/>
<name>Q2GWJ4_CHAGB</name>
<proteinExistence type="predicted"/>
<dbReference type="RefSeq" id="XP_001225316.1">
    <property type="nucleotide sequence ID" value="XM_001225315.1"/>
</dbReference>